<gene>
    <name evidence="10" type="ORF">J2Z64_004199</name>
</gene>
<dbReference type="Gene3D" id="3.30.300.210">
    <property type="entry name" value="Nutrient germinant receptor protein C, domain 3"/>
    <property type="match status" value="1"/>
</dbReference>
<keyword evidence="4" id="KW-0732">Signal</keyword>
<evidence type="ECO:0000313" key="10">
    <source>
        <dbReference type="EMBL" id="MBP2079892.1"/>
    </source>
</evidence>
<dbReference type="InterPro" id="IPR046953">
    <property type="entry name" value="Spore_GerAC-like_C"/>
</dbReference>
<organism evidence="10 11">
    <name type="scientific">Oceanobacillus polygoni</name>
    <dbReference type="NCBI Taxonomy" id="1235259"/>
    <lineage>
        <taxon>Bacteria</taxon>
        <taxon>Bacillati</taxon>
        <taxon>Bacillota</taxon>
        <taxon>Bacilli</taxon>
        <taxon>Bacillales</taxon>
        <taxon>Bacillaceae</taxon>
        <taxon>Oceanobacillus</taxon>
    </lineage>
</organism>
<keyword evidence="7" id="KW-0449">Lipoprotein</keyword>
<keyword evidence="6" id="KW-0564">Palmitate</keyword>
<dbReference type="NCBIfam" id="TIGR02887">
    <property type="entry name" value="spore_ger_x_C"/>
    <property type="match status" value="1"/>
</dbReference>
<dbReference type="AlphaFoldDB" id="A0A9X0YW47"/>
<dbReference type="PANTHER" id="PTHR35789:SF1">
    <property type="entry name" value="SPORE GERMINATION PROTEIN B3"/>
    <property type="match status" value="1"/>
</dbReference>
<dbReference type="InterPro" id="IPR038501">
    <property type="entry name" value="Spore_GerAC_C_sf"/>
</dbReference>
<evidence type="ECO:0000259" key="9">
    <source>
        <dbReference type="Pfam" id="PF25198"/>
    </source>
</evidence>
<feature type="domain" description="Spore germination GerAC-like C-terminal" evidence="8">
    <location>
        <begin position="212"/>
        <end position="381"/>
    </location>
</feature>
<evidence type="ECO:0000313" key="11">
    <source>
        <dbReference type="Proteomes" id="UP001138793"/>
    </source>
</evidence>
<dbReference type="GO" id="GO:0009847">
    <property type="term" value="P:spore germination"/>
    <property type="evidence" value="ECO:0007669"/>
    <property type="project" value="InterPro"/>
</dbReference>
<evidence type="ECO:0000256" key="5">
    <source>
        <dbReference type="ARBA" id="ARBA00023136"/>
    </source>
</evidence>
<reference evidence="10" key="1">
    <citation type="submission" date="2021-03" db="EMBL/GenBank/DDBJ databases">
        <title>Genomic Encyclopedia of Type Strains, Phase IV (KMG-IV): sequencing the most valuable type-strain genomes for metagenomic binning, comparative biology and taxonomic classification.</title>
        <authorList>
            <person name="Goeker M."/>
        </authorList>
    </citation>
    <scope>NUCLEOTIDE SEQUENCE</scope>
    <source>
        <strain evidence="10">DSM 107338</strain>
    </source>
</reference>
<evidence type="ECO:0000256" key="7">
    <source>
        <dbReference type="ARBA" id="ARBA00023288"/>
    </source>
</evidence>
<keyword evidence="3" id="KW-0309">Germination</keyword>
<name>A0A9X0YW47_9BACI</name>
<feature type="domain" description="Spore germination protein N-terminal" evidence="9">
    <location>
        <begin position="21"/>
        <end position="203"/>
    </location>
</feature>
<evidence type="ECO:0000256" key="4">
    <source>
        <dbReference type="ARBA" id="ARBA00022729"/>
    </source>
</evidence>
<evidence type="ECO:0000256" key="2">
    <source>
        <dbReference type="ARBA" id="ARBA00007886"/>
    </source>
</evidence>
<comment type="similarity">
    <text evidence="2">Belongs to the GerABKC lipoprotein family.</text>
</comment>
<dbReference type="OrthoDB" id="2569624at2"/>
<evidence type="ECO:0000256" key="6">
    <source>
        <dbReference type="ARBA" id="ARBA00023139"/>
    </source>
</evidence>
<keyword evidence="5" id="KW-0472">Membrane</keyword>
<dbReference type="Gene3D" id="6.20.190.10">
    <property type="entry name" value="Nutrient germinant receptor protein C, domain 1"/>
    <property type="match status" value="1"/>
</dbReference>
<dbReference type="RefSeq" id="WP_095312418.1">
    <property type="nucleotide sequence ID" value="NZ_JAGGMB010000022.1"/>
</dbReference>
<protein>
    <submittedName>
        <fullName evidence="10">Spore germination protein</fullName>
    </submittedName>
</protein>
<proteinExistence type="inferred from homology"/>
<evidence type="ECO:0000256" key="3">
    <source>
        <dbReference type="ARBA" id="ARBA00022544"/>
    </source>
</evidence>
<sequence>MNNRLLILLCCMIFLLSGCWDETDIEERGFVIGTAIDLAEDEDVKDNPMLKMTNQFVVPAGIGLPTGAGSEQEAFTNLSATGESFFEIIRTMSTTVGRAPYFEHLKLIVVSADVARQPDLFGGIMDLFLRDPEMRREIRVIISEEEAQSILEIKPETENLPIMYITNVMENTSKSAGLIEPVRMGEIHEYLLESQNYVIPKVSSSDDKVFFNGGAVFNGDSNRVVGLINGEEAAGLNFVKGKSIGGYIKIEVDNKLMVYELKKLKSNIEINTEDPDNITIDITIDTEGNIAEMFGQRSLLDKDYLSEIEQKINEKIERIANNTIQKAQEDIKLDFFGFSEILKRKHYDTWNEIKENWDQGDNIFANSTIKVKADAIVRTTGATDRVKDQGSE</sequence>
<evidence type="ECO:0000259" key="8">
    <source>
        <dbReference type="Pfam" id="PF05504"/>
    </source>
</evidence>
<comment type="caution">
    <text evidence="10">The sequence shown here is derived from an EMBL/GenBank/DDBJ whole genome shotgun (WGS) entry which is preliminary data.</text>
</comment>
<keyword evidence="11" id="KW-1185">Reference proteome</keyword>
<dbReference type="GO" id="GO:0016020">
    <property type="term" value="C:membrane"/>
    <property type="evidence" value="ECO:0007669"/>
    <property type="project" value="UniProtKB-SubCell"/>
</dbReference>
<dbReference type="Proteomes" id="UP001138793">
    <property type="component" value="Unassembled WGS sequence"/>
</dbReference>
<accession>A0A9X0YW47</accession>
<dbReference type="Pfam" id="PF25198">
    <property type="entry name" value="Spore_GerAC_N"/>
    <property type="match status" value="1"/>
</dbReference>
<dbReference type="PANTHER" id="PTHR35789">
    <property type="entry name" value="SPORE GERMINATION PROTEIN B3"/>
    <property type="match status" value="1"/>
</dbReference>
<evidence type="ECO:0000256" key="1">
    <source>
        <dbReference type="ARBA" id="ARBA00004635"/>
    </source>
</evidence>
<dbReference type="PROSITE" id="PS51257">
    <property type="entry name" value="PROKAR_LIPOPROTEIN"/>
    <property type="match status" value="1"/>
</dbReference>
<dbReference type="Pfam" id="PF05504">
    <property type="entry name" value="Spore_GerAC"/>
    <property type="match status" value="1"/>
</dbReference>
<dbReference type="InterPro" id="IPR057336">
    <property type="entry name" value="GerAC_N"/>
</dbReference>
<dbReference type="EMBL" id="JAGGMB010000022">
    <property type="protein sequence ID" value="MBP2079892.1"/>
    <property type="molecule type" value="Genomic_DNA"/>
</dbReference>
<comment type="subcellular location">
    <subcellularLocation>
        <location evidence="1">Membrane</location>
        <topology evidence="1">Lipid-anchor</topology>
    </subcellularLocation>
</comment>
<dbReference type="InterPro" id="IPR008844">
    <property type="entry name" value="Spore_GerAC-like"/>
</dbReference>